<keyword evidence="2" id="KW-1003">Cell membrane</keyword>
<name>A0A916VJS8_9GAMM</name>
<reference evidence="11" key="2">
    <citation type="submission" date="2020-09" db="EMBL/GenBank/DDBJ databases">
        <authorList>
            <person name="Sun Q."/>
            <person name="Zhou Y."/>
        </authorList>
    </citation>
    <scope>NUCLEOTIDE SEQUENCE</scope>
    <source>
        <strain evidence="11">CGMCC 1.15425</strain>
    </source>
</reference>
<comment type="similarity">
    <text evidence="6">Belongs to the exbB/tolQ family.</text>
</comment>
<dbReference type="PIRSF" id="PIRSF037714">
    <property type="entry name" value="TolR"/>
    <property type="match status" value="1"/>
</dbReference>
<evidence type="ECO:0000256" key="9">
    <source>
        <dbReference type="SAM" id="SignalP"/>
    </source>
</evidence>
<dbReference type="InterPro" id="IPR017270">
    <property type="entry name" value="MotA/TolQ/ExbB-rel"/>
</dbReference>
<keyword evidence="6" id="KW-0653">Protein transport</keyword>
<dbReference type="Proteomes" id="UP000627715">
    <property type="component" value="Unassembled WGS sequence"/>
</dbReference>
<evidence type="ECO:0000256" key="1">
    <source>
        <dbReference type="ARBA" id="ARBA00004651"/>
    </source>
</evidence>
<feature type="transmembrane region" description="Helical" evidence="8">
    <location>
        <begin position="372"/>
        <end position="394"/>
    </location>
</feature>
<feature type="signal peptide" evidence="9">
    <location>
        <begin position="1"/>
        <end position="26"/>
    </location>
</feature>
<proteinExistence type="inferred from homology"/>
<evidence type="ECO:0000256" key="5">
    <source>
        <dbReference type="ARBA" id="ARBA00023136"/>
    </source>
</evidence>
<comment type="caution">
    <text evidence="11">The sequence shown here is derived from an EMBL/GenBank/DDBJ whole genome shotgun (WGS) entry which is preliminary data.</text>
</comment>
<keyword evidence="6" id="KW-0813">Transport</keyword>
<keyword evidence="4 8" id="KW-1133">Transmembrane helix</keyword>
<evidence type="ECO:0000256" key="3">
    <source>
        <dbReference type="ARBA" id="ARBA00022692"/>
    </source>
</evidence>
<evidence type="ECO:0000313" key="11">
    <source>
        <dbReference type="EMBL" id="GFZ82379.1"/>
    </source>
</evidence>
<evidence type="ECO:0000256" key="2">
    <source>
        <dbReference type="ARBA" id="ARBA00022475"/>
    </source>
</evidence>
<keyword evidence="3 8" id="KW-0812">Transmembrane</keyword>
<dbReference type="RefSeq" id="WP_068810535.1">
    <property type="nucleotide sequence ID" value="NZ_BMIY01000013.1"/>
</dbReference>
<evidence type="ECO:0000256" key="6">
    <source>
        <dbReference type="RuleBase" id="RU004057"/>
    </source>
</evidence>
<dbReference type="AlphaFoldDB" id="A0A916VJS8"/>
<feature type="chain" id="PRO_5036861863" evidence="9">
    <location>
        <begin position="27"/>
        <end position="467"/>
    </location>
</feature>
<keyword evidence="9" id="KW-0732">Signal</keyword>
<dbReference type="Pfam" id="PF01618">
    <property type="entry name" value="MotA_ExbB"/>
    <property type="match status" value="1"/>
</dbReference>
<reference evidence="11" key="1">
    <citation type="journal article" date="2014" name="Int. J. Syst. Evol. Microbiol.">
        <title>Complete genome sequence of Corynebacterium casei LMG S-19264T (=DSM 44701T), isolated from a smear-ripened cheese.</title>
        <authorList>
            <consortium name="US DOE Joint Genome Institute (JGI-PGF)"/>
            <person name="Walter F."/>
            <person name="Albersmeier A."/>
            <person name="Kalinowski J."/>
            <person name="Ruckert C."/>
        </authorList>
    </citation>
    <scope>NUCLEOTIDE SEQUENCE</scope>
    <source>
        <strain evidence="11">CGMCC 1.15425</strain>
    </source>
</reference>
<dbReference type="InterPro" id="IPR002898">
    <property type="entry name" value="MotA_ExbB_proton_chnl"/>
</dbReference>
<evidence type="ECO:0000256" key="4">
    <source>
        <dbReference type="ARBA" id="ARBA00022989"/>
    </source>
</evidence>
<dbReference type="GO" id="GO:0005886">
    <property type="term" value="C:plasma membrane"/>
    <property type="evidence" value="ECO:0007669"/>
    <property type="project" value="UniProtKB-SubCell"/>
</dbReference>
<feature type="transmembrane region" description="Helical" evidence="8">
    <location>
        <begin position="406"/>
        <end position="431"/>
    </location>
</feature>
<feature type="coiled-coil region" evidence="7">
    <location>
        <begin position="48"/>
        <end position="114"/>
    </location>
</feature>
<dbReference type="PANTHER" id="PTHR30625:SF11">
    <property type="entry name" value="MOTA_TOLQ_EXBB PROTON CHANNEL DOMAIN-CONTAINING PROTEIN"/>
    <property type="match status" value="1"/>
</dbReference>
<accession>A0A916VJS8</accession>
<organism evidence="11 12">
    <name type="scientific">Pseudohongiella nitratireducens</name>
    <dbReference type="NCBI Taxonomy" id="1768907"/>
    <lineage>
        <taxon>Bacteria</taxon>
        <taxon>Pseudomonadati</taxon>
        <taxon>Pseudomonadota</taxon>
        <taxon>Gammaproteobacteria</taxon>
        <taxon>Pseudomonadales</taxon>
        <taxon>Pseudohongiellaceae</taxon>
        <taxon>Pseudohongiella</taxon>
    </lineage>
</organism>
<dbReference type="OrthoDB" id="4045at2"/>
<evidence type="ECO:0000259" key="10">
    <source>
        <dbReference type="Pfam" id="PF01618"/>
    </source>
</evidence>
<keyword evidence="5 8" id="KW-0472">Membrane</keyword>
<gene>
    <name evidence="11" type="ORF">GCM10011403_27220</name>
</gene>
<feature type="domain" description="MotA/TolQ/ExbB proton channel" evidence="10">
    <location>
        <begin position="330"/>
        <end position="447"/>
    </location>
</feature>
<protein>
    <submittedName>
        <fullName evidence="11">Biopolymer transporter ExbB</fullName>
    </submittedName>
</protein>
<dbReference type="EMBL" id="BMIY01000013">
    <property type="protein sequence ID" value="GFZ82379.1"/>
    <property type="molecule type" value="Genomic_DNA"/>
</dbReference>
<dbReference type="GO" id="GO:0017038">
    <property type="term" value="P:protein import"/>
    <property type="evidence" value="ECO:0007669"/>
    <property type="project" value="TreeGrafter"/>
</dbReference>
<evidence type="ECO:0000313" key="12">
    <source>
        <dbReference type="Proteomes" id="UP000627715"/>
    </source>
</evidence>
<evidence type="ECO:0000256" key="8">
    <source>
        <dbReference type="SAM" id="Phobius"/>
    </source>
</evidence>
<feature type="transmembrane region" description="Helical" evidence="8">
    <location>
        <begin position="282"/>
        <end position="302"/>
    </location>
</feature>
<dbReference type="PANTHER" id="PTHR30625">
    <property type="entry name" value="PROTEIN TOLQ"/>
    <property type="match status" value="1"/>
</dbReference>
<keyword evidence="12" id="KW-1185">Reference proteome</keyword>
<dbReference type="InterPro" id="IPR050790">
    <property type="entry name" value="ExbB/TolQ_transport"/>
</dbReference>
<sequence length="467" mass="50652">MKKNIIKLAGISVTGLFLAVSTQAYAQQPASSLSELLRNVEENQVVESDAAQEREQRFQQQVDQQEQILAEVREQIAAEEAENARLEGVFDENRQMLTERRAQLRDVRANLNELLGTIQGVAGDFRSIFEDSLVSAQYPGREEFLDSFIDRVASDTEQVRVDEIEQFWFYMQQELVESGRVVQYEDVVGLPSGEQENRTITRIGNFNAIGGGDYLSYSGDVGHLQVLPRQPGSAIISQAETLESADSGMHKVGIDPTGALGGSLMANLINFPTPTEQVRQNAGVIGFTILGIGAIGVLVALIRSFMLTLVAAKVNSQVKNADKPSKNNPLGRILLVADSNPNVDTETLELKLGEAILQETPALERFLTMIKIISAVAPLMGLLGTVTGMINVFQQITVYGAGDPTIMAGGISMALMTTVLGIVVAIPTILMHTWVKSKSDRIIHILEEQATGIIARKAESTSGGAQA</sequence>
<comment type="subcellular location">
    <subcellularLocation>
        <location evidence="1">Cell membrane</location>
        <topology evidence="1">Multi-pass membrane protein</topology>
    </subcellularLocation>
    <subcellularLocation>
        <location evidence="6">Membrane</location>
        <topology evidence="6">Multi-pass membrane protein</topology>
    </subcellularLocation>
</comment>
<keyword evidence="7" id="KW-0175">Coiled coil</keyword>
<evidence type="ECO:0000256" key="7">
    <source>
        <dbReference type="SAM" id="Coils"/>
    </source>
</evidence>